<proteinExistence type="predicted"/>
<dbReference type="InterPro" id="IPR018763">
    <property type="entry name" value="DUF2334"/>
</dbReference>
<sequence>MSGDTAIERRRLPVGVRLGAVTVVIAAAVVATVFVVGSDSEAATPETGSPAAAPVPLAASTRWSGIPGEAGPGGRNDRRTLVLYDDGRRYAPNPPAASEAQRAQAYAMFTANLVSRANAWRMHPVGDYEPGEANRYQSIVYIGSVYDGLLPQHFLTDVANARIPVLWIGGNIWQLFDRTPGLDKRLGWTWGGYRTDRPTTVNYRGFPLRRSEFADTGVMGLRVTDPRRTQVLAEASTPDGGARSPWAVRSGQFSYLAEVPYAYAAAQDRYLAAADILLGTLAPETVERHRALVRIEDVGPRTDPKQLRAITDYLAGRGVPFSLAVYPYYADPQGKANNGRPTFTRLVDRPELVEVLRDATRRGGTLIMHGYSHQNGEAANPYDGVSASDYEFYGARTDDRGNVLLTGPVPGDSPEWFRDRIATGLGEFERVGLGRPEMFEFPHYGGSAVDYHEVTSIFGARYDRGSYYAGQCPGGLCGSTSVSYDEVYGQFFPYAVRDVYGSVVVPENVGNVAPAAFNQHNSRSEADMLADARANRVVRDSVASFFYHPFLGTAGLAKLVDGISELGYRFASPGDIMHG</sequence>
<evidence type="ECO:0000256" key="1">
    <source>
        <dbReference type="SAM" id="Phobius"/>
    </source>
</evidence>
<keyword evidence="3" id="KW-1185">Reference proteome</keyword>
<dbReference type="CDD" id="cd10923">
    <property type="entry name" value="CE4_COG5298"/>
    <property type="match status" value="1"/>
</dbReference>
<gene>
    <name evidence="2" type="ORF">EV193_110162</name>
</gene>
<accession>A0A4Q7KFM2</accession>
<protein>
    <submittedName>
        <fullName evidence="2">Uncharacterized protein YdaL</fullName>
    </submittedName>
</protein>
<keyword evidence="1" id="KW-0812">Transmembrane</keyword>
<name>A0A4Q7KFM2_9PSEU</name>
<comment type="caution">
    <text evidence="2">The sequence shown here is derived from an EMBL/GenBank/DDBJ whole genome shotgun (WGS) entry which is preliminary data.</text>
</comment>
<dbReference type="RefSeq" id="WP_130347332.1">
    <property type="nucleotide sequence ID" value="NZ_SGWQ01000010.1"/>
</dbReference>
<reference evidence="2 3" key="1">
    <citation type="submission" date="2019-02" db="EMBL/GenBank/DDBJ databases">
        <title>Genomic Encyclopedia of Type Strains, Phase IV (KMG-IV): sequencing the most valuable type-strain genomes for metagenomic binning, comparative biology and taxonomic classification.</title>
        <authorList>
            <person name="Goeker M."/>
        </authorList>
    </citation>
    <scope>NUCLEOTIDE SEQUENCE [LARGE SCALE GENOMIC DNA]</scope>
    <source>
        <strain evidence="2 3">DSM 101727</strain>
    </source>
</reference>
<dbReference type="AlphaFoldDB" id="A0A4Q7KFM2"/>
<feature type="transmembrane region" description="Helical" evidence="1">
    <location>
        <begin position="12"/>
        <end position="36"/>
    </location>
</feature>
<dbReference type="GO" id="GO:0005975">
    <property type="term" value="P:carbohydrate metabolic process"/>
    <property type="evidence" value="ECO:0007669"/>
    <property type="project" value="InterPro"/>
</dbReference>
<keyword evidence="1" id="KW-0472">Membrane</keyword>
<keyword evidence="1" id="KW-1133">Transmembrane helix</keyword>
<dbReference type="Pfam" id="PF10096">
    <property type="entry name" value="DUF2334"/>
    <property type="match status" value="1"/>
</dbReference>
<dbReference type="Proteomes" id="UP000294257">
    <property type="component" value="Unassembled WGS sequence"/>
</dbReference>
<evidence type="ECO:0000313" key="2">
    <source>
        <dbReference type="EMBL" id="RZS34012.1"/>
    </source>
</evidence>
<dbReference type="InterPro" id="IPR011330">
    <property type="entry name" value="Glyco_hydro/deAcase_b/a-brl"/>
</dbReference>
<organism evidence="2 3">
    <name type="scientific">Herbihabitans rhizosphaerae</name>
    <dbReference type="NCBI Taxonomy" id="1872711"/>
    <lineage>
        <taxon>Bacteria</taxon>
        <taxon>Bacillati</taxon>
        <taxon>Actinomycetota</taxon>
        <taxon>Actinomycetes</taxon>
        <taxon>Pseudonocardiales</taxon>
        <taxon>Pseudonocardiaceae</taxon>
        <taxon>Herbihabitans</taxon>
    </lineage>
</organism>
<dbReference type="SUPFAM" id="SSF88713">
    <property type="entry name" value="Glycoside hydrolase/deacetylase"/>
    <property type="match status" value="1"/>
</dbReference>
<dbReference type="EMBL" id="SGWQ01000010">
    <property type="protein sequence ID" value="RZS34012.1"/>
    <property type="molecule type" value="Genomic_DNA"/>
</dbReference>
<evidence type="ECO:0000313" key="3">
    <source>
        <dbReference type="Proteomes" id="UP000294257"/>
    </source>
</evidence>
<dbReference type="OrthoDB" id="2339428at2"/>